<dbReference type="AlphaFoldDB" id="B5YM56"/>
<name>B5YM56_THAPS</name>
<feature type="region of interest" description="Disordered" evidence="1">
    <location>
        <begin position="40"/>
        <end position="89"/>
    </location>
</feature>
<dbReference type="HOGENOM" id="CLU_264248_0_0_1"/>
<feature type="region of interest" description="Disordered" evidence="1">
    <location>
        <begin position="768"/>
        <end position="800"/>
    </location>
</feature>
<dbReference type="RefSeq" id="XP_002295474.1">
    <property type="nucleotide sequence ID" value="XM_002295438.1"/>
</dbReference>
<feature type="compositionally biased region" description="Acidic residues" evidence="1">
    <location>
        <begin position="77"/>
        <end position="89"/>
    </location>
</feature>
<dbReference type="InterPro" id="IPR036168">
    <property type="entry name" value="AP2_Mu_C_sf"/>
</dbReference>
<dbReference type="Proteomes" id="UP000001449">
    <property type="component" value="Chromosome 18"/>
</dbReference>
<proteinExistence type="predicted"/>
<dbReference type="InParanoid" id="B5YM56"/>
<dbReference type="Pfam" id="PF10291">
    <property type="entry name" value="muHD"/>
    <property type="match status" value="1"/>
</dbReference>
<dbReference type="PANTHER" id="PTHR37769">
    <property type="entry name" value="OS08G0243900 PROTEIN"/>
    <property type="match status" value="1"/>
</dbReference>
<evidence type="ECO:0000313" key="3">
    <source>
        <dbReference type="EMBL" id="ACI64191.1"/>
    </source>
</evidence>
<feature type="compositionally biased region" description="Polar residues" evidence="1">
    <location>
        <begin position="854"/>
        <end position="863"/>
    </location>
</feature>
<dbReference type="SUPFAM" id="SSF49447">
    <property type="entry name" value="Second domain of Mu2 adaptin subunit (ap50) of ap2 adaptor"/>
    <property type="match status" value="1"/>
</dbReference>
<feature type="compositionally biased region" description="Low complexity" evidence="1">
    <location>
        <begin position="421"/>
        <end position="446"/>
    </location>
</feature>
<evidence type="ECO:0000256" key="1">
    <source>
        <dbReference type="SAM" id="MobiDB-lite"/>
    </source>
</evidence>
<feature type="compositionally biased region" description="Polar residues" evidence="1">
    <location>
        <begin position="949"/>
        <end position="958"/>
    </location>
</feature>
<dbReference type="PANTHER" id="PTHR37769:SF1">
    <property type="entry name" value="OS08G0243900 PROTEIN"/>
    <property type="match status" value="1"/>
</dbReference>
<evidence type="ECO:0000313" key="4">
    <source>
        <dbReference type="Proteomes" id="UP000001449"/>
    </source>
</evidence>
<reference evidence="3 4" key="2">
    <citation type="journal article" date="2008" name="Nature">
        <title>The Phaeodactylum genome reveals the evolutionary history of diatom genomes.</title>
        <authorList>
            <person name="Bowler C."/>
            <person name="Allen A.E."/>
            <person name="Badger J.H."/>
            <person name="Grimwood J."/>
            <person name="Jabbari K."/>
            <person name="Kuo A."/>
            <person name="Maheswari U."/>
            <person name="Martens C."/>
            <person name="Maumus F."/>
            <person name="Otillar R.P."/>
            <person name="Rayko E."/>
            <person name="Salamov A."/>
            <person name="Vandepoele K."/>
            <person name="Beszteri B."/>
            <person name="Gruber A."/>
            <person name="Heijde M."/>
            <person name="Katinka M."/>
            <person name="Mock T."/>
            <person name="Valentin K."/>
            <person name="Verret F."/>
            <person name="Berges J.A."/>
            <person name="Brownlee C."/>
            <person name="Cadoret J.P."/>
            <person name="Chiovitti A."/>
            <person name="Choi C.J."/>
            <person name="Coesel S."/>
            <person name="De Martino A."/>
            <person name="Detter J.C."/>
            <person name="Durkin C."/>
            <person name="Falciatore A."/>
            <person name="Fournet J."/>
            <person name="Haruta M."/>
            <person name="Huysman M.J."/>
            <person name="Jenkins B.D."/>
            <person name="Jiroutova K."/>
            <person name="Jorgensen R.E."/>
            <person name="Joubert Y."/>
            <person name="Kaplan A."/>
            <person name="Kroger N."/>
            <person name="Kroth P.G."/>
            <person name="La Roche J."/>
            <person name="Lindquist E."/>
            <person name="Lommer M."/>
            <person name="Martin-Jezequel V."/>
            <person name="Lopez P.J."/>
            <person name="Lucas S."/>
            <person name="Mangogna M."/>
            <person name="McGinnis K."/>
            <person name="Medlin L.K."/>
            <person name="Montsant A."/>
            <person name="Oudot-Le Secq M.P."/>
            <person name="Napoli C."/>
            <person name="Obornik M."/>
            <person name="Parker M.S."/>
            <person name="Petit J.L."/>
            <person name="Porcel B.M."/>
            <person name="Poulsen N."/>
            <person name="Robison M."/>
            <person name="Rychlewski L."/>
            <person name="Rynearson T.A."/>
            <person name="Schmutz J."/>
            <person name="Shapiro H."/>
            <person name="Siaut M."/>
            <person name="Stanley M."/>
            <person name="Sussman M.R."/>
            <person name="Taylor A.R."/>
            <person name="Vardi A."/>
            <person name="von Dassow P."/>
            <person name="Vyverman W."/>
            <person name="Willis A."/>
            <person name="Wyrwicz L.S."/>
            <person name="Rokhsar D.S."/>
            <person name="Weissenbach J."/>
            <person name="Armbrust E.V."/>
            <person name="Green B.R."/>
            <person name="Van de Peer Y."/>
            <person name="Grigoriev I.V."/>
        </authorList>
    </citation>
    <scope>NUCLEOTIDE SEQUENCE [LARGE SCALE GENOMIC DNA]</scope>
    <source>
        <strain evidence="3 4">CCMP1335</strain>
    </source>
</reference>
<gene>
    <name evidence="3" type="ORF">THAPS_25419</name>
</gene>
<dbReference type="KEGG" id="tps:THAPS_25419"/>
<feature type="region of interest" description="Disordered" evidence="1">
    <location>
        <begin position="277"/>
        <end position="307"/>
    </location>
</feature>
<feature type="compositionally biased region" description="Basic and acidic residues" evidence="1">
    <location>
        <begin position="390"/>
        <end position="400"/>
    </location>
</feature>
<organism evidence="3 4">
    <name type="scientific">Thalassiosira pseudonana</name>
    <name type="common">Marine diatom</name>
    <name type="synonym">Cyclotella nana</name>
    <dbReference type="NCBI Taxonomy" id="35128"/>
    <lineage>
        <taxon>Eukaryota</taxon>
        <taxon>Sar</taxon>
        <taxon>Stramenopiles</taxon>
        <taxon>Ochrophyta</taxon>
        <taxon>Bacillariophyta</taxon>
        <taxon>Coscinodiscophyceae</taxon>
        <taxon>Thalassiosirophycidae</taxon>
        <taxon>Thalassiosirales</taxon>
        <taxon>Thalassiosiraceae</taxon>
        <taxon>Thalassiosira</taxon>
    </lineage>
</organism>
<dbReference type="InterPro" id="IPR018808">
    <property type="entry name" value="Muniscin_C"/>
</dbReference>
<dbReference type="InterPro" id="IPR028565">
    <property type="entry name" value="MHD"/>
</dbReference>
<feature type="compositionally biased region" description="Basic and acidic residues" evidence="1">
    <location>
        <begin position="768"/>
        <end position="778"/>
    </location>
</feature>
<evidence type="ECO:0000259" key="2">
    <source>
        <dbReference type="PROSITE" id="PS51072"/>
    </source>
</evidence>
<dbReference type="PaxDb" id="35128-Thaps25419"/>
<feature type="compositionally biased region" description="Basic residues" evidence="1">
    <location>
        <begin position="601"/>
        <end position="610"/>
    </location>
</feature>
<feature type="region of interest" description="Disordered" evidence="1">
    <location>
        <begin position="854"/>
        <end position="1000"/>
    </location>
</feature>
<dbReference type="eggNOG" id="ENOG502SG2K">
    <property type="taxonomic scope" value="Eukaryota"/>
</dbReference>
<feature type="domain" description="MHD" evidence="2">
    <location>
        <begin position="1001"/>
        <end position="1268"/>
    </location>
</feature>
<dbReference type="GeneID" id="7450890"/>
<feature type="region of interest" description="Disordered" evidence="1">
    <location>
        <begin position="368"/>
        <end position="446"/>
    </location>
</feature>
<accession>B5YM56</accession>
<keyword evidence="4" id="KW-1185">Reference proteome</keyword>
<sequence>MQLLDSCPLPQAQFASLSLLVQLRDSSVAAVVVVDDHQDATAADDDDDDVNDRSTNYSGSMNNNNDDDNGPNVGEGIDGEDNGDNGMDDDEQQQQLIIQNVSSDEIESNSHSVKMTQVRTTTTTAVGVGGDERSTSRGGGKHKFVPLYEKGMRVYYKSNKNHRSSFGNDGDGGMITNHNILQQQQQQWDGNVLLSKATILSVHFDDLLEPYYTIRLDDGREKQTDNLHITMKKGGATAAADAIESNGTDKGTTDNSSTLAATDGLFQNVHQQTPLHECGVENNTPKKNEADKSAGLPHKKQQRHNNSSSLVYSVLRQDLTVVSPLTILSEGDCKRSLESLYGVLMREGGMRDDYLGFIGGGSGRDLCDVGDDEKDGKDRVGGGGASGSMGEEKESEEHGIGRRSSRVRFHDDTKKGSANGVTVTNGNNASSNSSVKSSSKSRGSFGSTLPVRVYKPPSRHLNCSLGLTLFYVAVPVEDVSKLNNSVGGDSAEKDAIKTFQQAASVLLPGISLDSVWAPSKQTDRRGVGGLNTAKQEGIILLTVGTTGPAYDLYGASSVFATLPQRLRDCMGMLSALDTTPKMSVPQQQQQQKQLESDKKLPKGKSKKGKGKGSVAGTPEAQPQSPQSTFDSAYFKRLYMALLATLVDDEDGLMRKDDDLFDAPFGMGVPEAPFANKIASSTKSPIEASTPTGKTKLKRFTFSRNKVGKAKQEYESGESIAGGEALEGEVEGAGTDDGKPLNAADIVRRTALQLEVLSLAEDEMSLPKYEHAGEGDRKRAPLARSPKAGSGGSSGRFGRREVPSDLAGFDYRPMVVGVGGTSLSGTASTSVMGTSSDDASVVTGDGTATITSRFTSASHSSVPTLSKPKKDSFVTSVRSRFVQKRKVKSNKAASTDNARPKPPLIPREKETPPQAVFDPFLDDDGEEEEEEEEEVNHAEGEAESVASASTKDTPQTPASPQIVGAISRSYSEDGSEGVRSVPESATSAPSTPKEVEEEEKPVRHLNVDLALNEDLTCEYKKSKLSSISVEGTVQVRVKTSYEDEEAREQMQPIPFYLIFQDGSSHIKALQENKKFVEHVSLEGGAEREFTYSITVPREEQYFPVVRYKCSSSLRPVPIRVQNRVRTQGKSCRVALQISSNPQNPNELVQLTIIMGVPSGVRGESLQCNPPGGVWNEAKSVVLWCVSELGGGEKFQLQAIFDIDDELLNSSEGDMTDLAEKLEFPVLARCQCSSAQLSNVMLEVSDVPDLFPAEVSKSVIRRFRVAHKEK</sequence>
<dbReference type="PROSITE" id="PS51072">
    <property type="entry name" value="MHD"/>
    <property type="match status" value="1"/>
</dbReference>
<protein>
    <recommendedName>
        <fullName evidence="2">MHD domain-containing protein</fullName>
    </recommendedName>
</protein>
<reference evidence="3 4" key="1">
    <citation type="journal article" date="2004" name="Science">
        <title>The genome of the diatom Thalassiosira pseudonana: ecology, evolution, and metabolism.</title>
        <authorList>
            <person name="Armbrust E.V."/>
            <person name="Berges J.A."/>
            <person name="Bowler C."/>
            <person name="Green B.R."/>
            <person name="Martinez D."/>
            <person name="Putnam N.H."/>
            <person name="Zhou S."/>
            <person name="Allen A.E."/>
            <person name="Apt K.E."/>
            <person name="Bechner M."/>
            <person name="Brzezinski M.A."/>
            <person name="Chaal B.K."/>
            <person name="Chiovitti A."/>
            <person name="Davis A.K."/>
            <person name="Demarest M.S."/>
            <person name="Detter J.C."/>
            <person name="Glavina T."/>
            <person name="Goodstein D."/>
            <person name="Hadi M.Z."/>
            <person name="Hellsten U."/>
            <person name="Hildebrand M."/>
            <person name="Jenkins B.D."/>
            <person name="Jurka J."/>
            <person name="Kapitonov V.V."/>
            <person name="Kroger N."/>
            <person name="Lau W.W."/>
            <person name="Lane T.W."/>
            <person name="Larimer F.W."/>
            <person name="Lippmeier J.C."/>
            <person name="Lucas S."/>
            <person name="Medina M."/>
            <person name="Montsant A."/>
            <person name="Obornik M."/>
            <person name="Parker M.S."/>
            <person name="Palenik B."/>
            <person name="Pazour G.J."/>
            <person name="Richardson P.M."/>
            <person name="Rynearson T.A."/>
            <person name="Saito M.A."/>
            <person name="Schwartz D.C."/>
            <person name="Thamatrakoln K."/>
            <person name="Valentin K."/>
            <person name="Vardi A."/>
            <person name="Wilkerson F.P."/>
            <person name="Rokhsar D.S."/>
        </authorList>
    </citation>
    <scope>NUCLEOTIDE SEQUENCE [LARGE SCALE GENOMIC DNA]</scope>
    <source>
        <strain evidence="3 4">CCMP1335</strain>
    </source>
</reference>
<feature type="compositionally biased region" description="Acidic residues" evidence="1">
    <location>
        <begin position="919"/>
        <end position="933"/>
    </location>
</feature>
<dbReference type="EMBL" id="CP001159">
    <property type="protein sequence ID" value="ACI64191.1"/>
    <property type="molecule type" value="Genomic_DNA"/>
</dbReference>
<feature type="region of interest" description="Disordered" evidence="1">
    <location>
        <begin position="580"/>
        <end position="627"/>
    </location>
</feature>
<dbReference type="CDD" id="cd09257">
    <property type="entry name" value="AP_muniscins_like_MHD"/>
    <property type="match status" value="1"/>
</dbReference>